<proteinExistence type="predicted"/>
<organism evidence="1 2">
    <name type="scientific">Irpex rosettiformis</name>
    <dbReference type="NCBI Taxonomy" id="378272"/>
    <lineage>
        <taxon>Eukaryota</taxon>
        <taxon>Fungi</taxon>
        <taxon>Dikarya</taxon>
        <taxon>Basidiomycota</taxon>
        <taxon>Agaricomycotina</taxon>
        <taxon>Agaricomycetes</taxon>
        <taxon>Polyporales</taxon>
        <taxon>Irpicaceae</taxon>
        <taxon>Irpex</taxon>
    </lineage>
</organism>
<gene>
    <name evidence="1" type="ORF">BDY19DRAFT_900547</name>
</gene>
<sequence>MKRGVYFWFTFLAICVSLFMSAVEVTGTSTALPTIINELQGDDFVWVGSAYPLAATALLPASGGMAEIFGRQITMLAALFLFALGSALCGCAQNMSWLIAARTIQGAGGGALQALAGIIVSDLVPLRQRGIYNSFIGLTWAFAAAVGPLIGGGLAVRGQWRWFFYINLPISLLAAILVFVFLKLKTPPGTLKEKLARMDWIGNFIFIGGSTSTAIALTWGGITYPWTSAATLVPLILGLCGLVAFLLYEKYFAAHPIVPFYLLSNRTSLSGYLQTFLTPIVVISWTYYFIALWQSVDGFSPVHGAVNCLAMTFVLGPAMIITGASITITKTYRIQLWIGWTILIISMGAFTTVKFGTPISHPLAFSALVGLGGGVLYSAQYFPVLAPLPVSENAHALALFSFFRTFASVWAVTIGGTILQNQLVKRLPESFTSQFSGGAALAYAAIPLISGLEEPLRTQVREAFADSISDIWWVMIGIAGLGLLCSLPMKALPLHTQVDERWGIEADGSAHGIPPSGPGGPTVVTKDMHMEELERMLPHAD</sequence>
<reference evidence="1" key="1">
    <citation type="journal article" date="2021" name="Environ. Microbiol.">
        <title>Gene family expansions and transcriptome signatures uncover fungal adaptations to wood decay.</title>
        <authorList>
            <person name="Hage H."/>
            <person name="Miyauchi S."/>
            <person name="Viragh M."/>
            <person name="Drula E."/>
            <person name="Min B."/>
            <person name="Chaduli D."/>
            <person name="Navarro D."/>
            <person name="Favel A."/>
            <person name="Norest M."/>
            <person name="Lesage-Meessen L."/>
            <person name="Balint B."/>
            <person name="Merenyi Z."/>
            <person name="de Eugenio L."/>
            <person name="Morin E."/>
            <person name="Martinez A.T."/>
            <person name="Baldrian P."/>
            <person name="Stursova M."/>
            <person name="Martinez M.J."/>
            <person name="Novotny C."/>
            <person name="Magnuson J.K."/>
            <person name="Spatafora J.W."/>
            <person name="Maurice S."/>
            <person name="Pangilinan J."/>
            <person name="Andreopoulos W."/>
            <person name="LaButti K."/>
            <person name="Hundley H."/>
            <person name="Na H."/>
            <person name="Kuo A."/>
            <person name="Barry K."/>
            <person name="Lipzen A."/>
            <person name="Henrissat B."/>
            <person name="Riley R."/>
            <person name="Ahrendt S."/>
            <person name="Nagy L.G."/>
            <person name="Grigoriev I.V."/>
            <person name="Martin F."/>
            <person name="Rosso M.N."/>
        </authorList>
    </citation>
    <scope>NUCLEOTIDE SEQUENCE</scope>
    <source>
        <strain evidence="1">CBS 384.51</strain>
    </source>
</reference>
<accession>A0ACB8TMS0</accession>
<keyword evidence="2" id="KW-1185">Reference proteome</keyword>
<protein>
    <submittedName>
        <fullName evidence="1">MFS general substrate transporter</fullName>
    </submittedName>
</protein>
<name>A0ACB8TMS0_9APHY</name>
<comment type="caution">
    <text evidence="1">The sequence shown here is derived from an EMBL/GenBank/DDBJ whole genome shotgun (WGS) entry which is preliminary data.</text>
</comment>
<evidence type="ECO:0000313" key="1">
    <source>
        <dbReference type="EMBL" id="KAI0083273.1"/>
    </source>
</evidence>
<dbReference type="EMBL" id="MU274976">
    <property type="protein sequence ID" value="KAI0083273.1"/>
    <property type="molecule type" value="Genomic_DNA"/>
</dbReference>
<evidence type="ECO:0000313" key="2">
    <source>
        <dbReference type="Proteomes" id="UP001055072"/>
    </source>
</evidence>
<dbReference type="Proteomes" id="UP001055072">
    <property type="component" value="Unassembled WGS sequence"/>
</dbReference>